<reference evidence="2 3" key="1">
    <citation type="journal article" date="2012" name="PLoS ONE">
        <title>Sequence and analysis of the genome of the pathogenic yeast Candida orthopsilosis.</title>
        <authorList>
            <person name="Riccombeni A."/>
            <person name="Vidanes G."/>
            <person name="Proux-Wera E."/>
            <person name="Wolfe K.H."/>
            <person name="Butler G."/>
        </authorList>
    </citation>
    <scope>NUCLEOTIDE SEQUENCE [LARGE SCALE GENOMIC DNA]</scope>
    <source>
        <strain evidence="2 3">Co 90-125</strain>
    </source>
</reference>
<evidence type="ECO:0000256" key="1">
    <source>
        <dbReference type="SAM" id="MobiDB-lite"/>
    </source>
</evidence>
<dbReference type="RefSeq" id="XP_003870548.1">
    <property type="nucleotide sequence ID" value="XM_003870499.1"/>
</dbReference>
<dbReference type="AlphaFoldDB" id="H8X8E4"/>
<dbReference type="GeneID" id="14541791"/>
<gene>
    <name evidence="2" type="ORF">CORT_0F01920</name>
</gene>
<accession>H8X8E4</accession>
<keyword evidence="3" id="KW-1185">Reference proteome</keyword>
<proteinExistence type="predicted"/>
<dbReference type="HOGENOM" id="CLU_1626809_0_0_1"/>
<dbReference type="Proteomes" id="UP000005018">
    <property type="component" value="Chromosome 6"/>
</dbReference>
<feature type="compositionally biased region" description="Low complexity" evidence="1">
    <location>
        <begin position="36"/>
        <end position="45"/>
    </location>
</feature>
<evidence type="ECO:0000313" key="2">
    <source>
        <dbReference type="EMBL" id="CCG24419.1"/>
    </source>
</evidence>
<name>H8X8E4_CANO9</name>
<feature type="region of interest" description="Disordered" evidence="1">
    <location>
        <begin position="25"/>
        <end position="45"/>
    </location>
</feature>
<dbReference type="EMBL" id="HE681724">
    <property type="protein sequence ID" value="CCG24419.1"/>
    <property type="molecule type" value="Genomic_DNA"/>
</dbReference>
<evidence type="ECO:0000313" key="3">
    <source>
        <dbReference type="Proteomes" id="UP000005018"/>
    </source>
</evidence>
<dbReference type="KEGG" id="cot:CORT_0F01920"/>
<feature type="compositionally biased region" description="Basic and acidic residues" evidence="1">
    <location>
        <begin position="25"/>
        <end position="35"/>
    </location>
</feature>
<sequence length="163" mass="18323">MITITAQEIIEQCPSTVLDRIEKLKRGPMSPDHDNLQSQSSSPNLSQLIHSTLTTSIPIASTQDHQPPPISTSVNINDVILDVENLPQFPPQQTTTSYDFDNEMDLTTTTENTNHPEVTEYLKSKKDHQLKFLKEVKMKGLLLKGGNRQGGVDQTQTNKFMNY</sequence>
<organism evidence="2 3">
    <name type="scientific">Candida orthopsilosis (strain 90-125)</name>
    <name type="common">Yeast</name>
    <dbReference type="NCBI Taxonomy" id="1136231"/>
    <lineage>
        <taxon>Eukaryota</taxon>
        <taxon>Fungi</taxon>
        <taxon>Dikarya</taxon>
        <taxon>Ascomycota</taxon>
        <taxon>Saccharomycotina</taxon>
        <taxon>Pichiomycetes</taxon>
        <taxon>Debaryomycetaceae</taxon>
        <taxon>Candida/Lodderomyces clade</taxon>
        <taxon>Candida</taxon>
    </lineage>
</organism>
<protein>
    <submittedName>
        <fullName evidence="2">Uncharacterized protein</fullName>
    </submittedName>
</protein>
<dbReference type="OrthoDB" id="4025449at2759"/>